<dbReference type="HOGENOM" id="CLU_1555755_0_0_1"/>
<proteinExistence type="predicted"/>
<name>A0A0D0CY66_9AGAM</name>
<keyword evidence="2" id="KW-1185">Reference proteome</keyword>
<dbReference type="AlphaFoldDB" id="A0A0D0CY66"/>
<evidence type="ECO:0000313" key="1">
    <source>
        <dbReference type="EMBL" id="KIK72354.1"/>
    </source>
</evidence>
<dbReference type="EMBL" id="KN830926">
    <property type="protein sequence ID" value="KIK72354.1"/>
    <property type="molecule type" value="Genomic_DNA"/>
</dbReference>
<protein>
    <submittedName>
        <fullName evidence="1">Unplaced genomic scaffold scaffold_6104, whole genome shotgun sequence</fullName>
    </submittedName>
</protein>
<organism evidence="1 2">
    <name type="scientific">Paxillus rubicundulus Ve08.2h10</name>
    <dbReference type="NCBI Taxonomy" id="930991"/>
    <lineage>
        <taxon>Eukaryota</taxon>
        <taxon>Fungi</taxon>
        <taxon>Dikarya</taxon>
        <taxon>Basidiomycota</taxon>
        <taxon>Agaricomycotina</taxon>
        <taxon>Agaricomycetes</taxon>
        <taxon>Agaricomycetidae</taxon>
        <taxon>Boletales</taxon>
        <taxon>Paxilineae</taxon>
        <taxon>Paxillaceae</taxon>
        <taxon>Paxillus</taxon>
    </lineage>
</organism>
<reference evidence="2" key="2">
    <citation type="submission" date="2015-01" db="EMBL/GenBank/DDBJ databases">
        <title>Evolutionary Origins and Diversification of the Mycorrhizal Mutualists.</title>
        <authorList>
            <consortium name="DOE Joint Genome Institute"/>
            <consortium name="Mycorrhizal Genomics Consortium"/>
            <person name="Kohler A."/>
            <person name="Kuo A."/>
            <person name="Nagy L.G."/>
            <person name="Floudas D."/>
            <person name="Copeland A."/>
            <person name="Barry K.W."/>
            <person name="Cichocki N."/>
            <person name="Veneault-Fourrey C."/>
            <person name="LaButti K."/>
            <person name="Lindquist E.A."/>
            <person name="Lipzen A."/>
            <person name="Lundell T."/>
            <person name="Morin E."/>
            <person name="Murat C."/>
            <person name="Riley R."/>
            <person name="Ohm R."/>
            <person name="Sun H."/>
            <person name="Tunlid A."/>
            <person name="Henrissat B."/>
            <person name="Grigoriev I.V."/>
            <person name="Hibbett D.S."/>
            <person name="Martin F."/>
        </authorList>
    </citation>
    <scope>NUCLEOTIDE SEQUENCE [LARGE SCALE GENOMIC DNA]</scope>
    <source>
        <strain evidence="2">Ve08.2h10</strain>
    </source>
</reference>
<dbReference type="InParanoid" id="A0A0D0CY66"/>
<reference evidence="1 2" key="1">
    <citation type="submission" date="2014-04" db="EMBL/GenBank/DDBJ databases">
        <authorList>
            <consortium name="DOE Joint Genome Institute"/>
            <person name="Kuo A."/>
            <person name="Kohler A."/>
            <person name="Jargeat P."/>
            <person name="Nagy L.G."/>
            <person name="Floudas D."/>
            <person name="Copeland A."/>
            <person name="Barry K.W."/>
            <person name="Cichocki N."/>
            <person name="Veneault-Fourrey C."/>
            <person name="LaButti K."/>
            <person name="Lindquist E.A."/>
            <person name="Lipzen A."/>
            <person name="Lundell T."/>
            <person name="Morin E."/>
            <person name="Murat C."/>
            <person name="Sun H."/>
            <person name="Tunlid A."/>
            <person name="Henrissat B."/>
            <person name="Grigoriev I.V."/>
            <person name="Hibbett D.S."/>
            <person name="Martin F."/>
            <person name="Nordberg H.P."/>
            <person name="Cantor M.N."/>
            <person name="Hua S.X."/>
        </authorList>
    </citation>
    <scope>NUCLEOTIDE SEQUENCE [LARGE SCALE GENOMIC DNA]</scope>
    <source>
        <strain evidence="1 2">Ve08.2h10</strain>
    </source>
</reference>
<gene>
    <name evidence="1" type="ORF">PAXRUDRAFT_22086</name>
</gene>
<accession>A0A0D0CY66</accession>
<evidence type="ECO:0000313" key="2">
    <source>
        <dbReference type="Proteomes" id="UP000054538"/>
    </source>
</evidence>
<dbReference type="Proteomes" id="UP000054538">
    <property type="component" value="Unassembled WGS sequence"/>
</dbReference>
<sequence>MVLFTGCKKGDLRDEGKGVPRKKGKKKEYIEIDEENTGSQSVIEKEGVGYPGATAGLECDLSNHQSPAAHSSDEQTWVAFLCTLSQAQCPECQLTLEPCLSWKLSYSVPHKSTPPLQNPLQTKSAFSALRSSASLPSIPPLLRPPFLYISAFSLTFSFLCLDFLSFTSLTDV</sequence>